<dbReference type="Proteomes" id="UP000783686">
    <property type="component" value="Unassembled WGS sequence"/>
</dbReference>
<reference evidence="4" key="1">
    <citation type="submission" date="2020-09" db="EMBL/GenBank/DDBJ databases">
        <authorList>
            <person name="Kikuchi T."/>
        </authorList>
    </citation>
    <scope>NUCLEOTIDE SEQUENCE</scope>
    <source>
        <strain evidence="4">SH1</strain>
    </source>
</reference>
<feature type="domain" description="Galectin" evidence="3">
    <location>
        <begin position="1"/>
        <end position="128"/>
    </location>
</feature>
<keyword evidence="1" id="KW-0430">Lectin</keyword>
<keyword evidence="5" id="KW-1185">Reference proteome</keyword>
<evidence type="ECO:0000256" key="2">
    <source>
        <dbReference type="SAM" id="MobiDB-lite"/>
    </source>
</evidence>
<dbReference type="AlphaFoldDB" id="A0A811L6A8"/>
<feature type="compositionally biased region" description="Basic residues" evidence="2">
    <location>
        <begin position="157"/>
        <end position="170"/>
    </location>
</feature>
<comment type="caution">
    <text evidence="4">The sequence shown here is derived from an EMBL/GenBank/DDBJ whole genome shotgun (WGS) entry which is preliminary data.</text>
</comment>
<protein>
    <recommendedName>
        <fullName evidence="3">Galectin domain-containing protein</fullName>
    </recommendedName>
</protein>
<accession>A0A811L6A8</accession>
<organism evidence="4 5">
    <name type="scientific">Bursaphelenchus okinawaensis</name>
    <dbReference type="NCBI Taxonomy" id="465554"/>
    <lineage>
        <taxon>Eukaryota</taxon>
        <taxon>Metazoa</taxon>
        <taxon>Ecdysozoa</taxon>
        <taxon>Nematoda</taxon>
        <taxon>Chromadorea</taxon>
        <taxon>Rhabditida</taxon>
        <taxon>Tylenchina</taxon>
        <taxon>Tylenchomorpha</taxon>
        <taxon>Aphelenchoidea</taxon>
        <taxon>Aphelenchoididae</taxon>
        <taxon>Bursaphelenchus</taxon>
    </lineage>
</organism>
<dbReference type="PROSITE" id="PS51304">
    <property type="entry name" value="GALECTIN"/>
    <property type="match status" value="1"/>
</dbReference>
<dbReference type="GO" id="GO:0030246">
    <property type="term" value="F:carbohydrate binding"/>
    <property type="evidence" value="ECO:0007669"/>
    <property type="project" value="UniProtKB-KW"/>
</dbReference>
<dbReference type="EMBL" id="CAJFDH010000005">
    <property type="protein sequence ID" value="CAD5223249.1"/>
    <property type="molecule type" value="Genomic_DNA"/>
</dbReference>
<dbReference type="InterPro" id="IPR001079">
    <property type="entry name" value="Galectin_CRD"/>
</dbReference>
<evidence type="ECO:0000259" key="3">
    <source>
        <dbReference type="PROSITE" id="PS51304"/>
    </source>
</evidence>
<evidence type="ECO:0000256" key="1">
    <source>
        <dbReference type="ARBA" id="ARBA00022734"/>
    </source>
</evidence>
<evidence type="ECO:0000313" key="5">
    <source>
        <dbReference type="Proteomes" id="UP000614601"/>
    </source>
</evidence>
<evidence type="ECO:0000313" key="4">
    <source>
        <dbReference type="EMBL" id="CAD5223249.1"/>
    </source>
</evidence>
<dbReference type="Proteomes" id="UP000614601">
    <property type="component" value="Unassembled WGS sequence"/>
</dbReference>
<name>A0A811L6A8_9BILA</name>
<feature type="region of interest" description="Disordered" evidence="2">
    <location>
        <begin position="131"/>
        <end position="178"/>
    </location>
</feature>
<dbReference type="EMBL" id="CAJFCW020000005">
    <property type="protein sequence ID" value="CAG9117402.1"/>
    <property type="molecule type" value="Genomic_DNA"/>
</dbReference>
<feature type="compositionally biased region" description="Acidic residues" evidence="2">
    <location>
        <begin position="140"/>
        <end position="151"/>
    </location>
</feature>
<sequence length="189" mass="21838">MSRPDQHDFIMHVLNTDSPDDTPPEKRNYYETPFHCHPWFQHPSVPGLNMHYQFAVGPVTANWDKVENVPMTLQQNQRYHFKIYKHGQGFDLRLNGTLIKTFVNDRSQHCAKGIYIKENTYINQVWKENDAGCTQPAQDPPEDPAPEEPFPEEPAQHKPRKPHPPPKAHHGSYPEITADENSQCVAFFG</sequence>
<proteinExistence type="predicted"/>
<gene>
    <name evidence="4" type="ORF">BOKJ2_LOCUS10049</name>
</gene>